<dbReference type="EMBL" id="LR877164">
    <property type="protein sequence ID" value="CAD2221314.1"/>
    <property type="molecule type" value="Genomic_DNA"/>
</dbReference>
<evidence type="ECO:0000313" key="3">
    <source>
        <dbReference type="EMBL" id="CAD2221314.1"/>
    </source>
</evidence>
<feature type="region of interest" description="Disordered" evidence="2">
    <location>
        <begin position="73"/>
        <end position="102"/>
    </location>
</feature>
<feature type="compositionally biased region" description="Basic and acidic residues" evidence="2">
    <location>
        <begin position="321"/>
        <end position="335"/>
    </location>
</feature>
<organism evidence="3 4">
    <name type="scientific">Angomonas deanei</name>
    <dbReference type="NCBI Taxonomy" id="59799"/>
    <lineage>
        <taxon>Eukaryota</taxon>
        <taxon>Discoba</taxon>
        <taxon>Euglenozoa</taxon>
        <taxon>Kinetoplastea</taxon>
        <taxon>Metakinetoplastina</taxon>
        <taxon>Trypanosomatida</taxon>
        <taxon>Trypanosomatidae</taxon>
        <taxon>Strigomonadinae</taxon>
        <taxon>Angomonas</taxon>
    </lineage>
</organism>
<feature type="region of interest" description="Disordered" evidence="2">
    <location>
        <begin position="287"/>
        <end position="388"/>
    </location>
</feature>
<dbReference type="AlphaFoldDB" id="A0A7G2CQQ4"/>
<feature type="coiled-coil region" evidence="1">
    <location>
        <begin position="161"/>
        <end position="188"/>
    </location>
</feature>
<sequence>METVKQTFTDVSSNMDESDLSAMGRGDESKRTSNDKIKSYLNIILTQQHKIASLESLLLKSSTANEHQNMLFQTGTSRGGDSVRLKPPSCTSSPAGKNHPDNCDVSIHIRFKHSVPERKGRPSPATADTIHRATSPIARRSRDTTTQTAEMTVDVEKEKVNQTLQAQVEALQAKLRMKDTEVQKLIRQYEDREIKWQKETAARDAELKHYQILMQFSELKKDSDLLPEVNEQIMTLRSKQRALQQSLEKHRQATEQIRECCRQFTHNEISSFLLVAHVEDICDGISGGGNNGPQSNPRSNSTTEVERNPCPLRPTPPARHSCSDVPEKDRNDKSIHRGRAIPKRGSSAGAARLRLPLANCTNNSSSNNINTWKRNSSASVDKRRSSFA</sequence>
<keyword evidence="4" id="KW-1185">Reference proteome</keyword>
<name>A0A7G2CQQ4_9TRYP</name>
<protein>
    <submittedName>
        <fullName evidence="3">Uncharacterized protein</fullName>
    </submittedName>
</protein>
<keyword evidence="1" id="KW-0175">Coiled coil</keyword>
<evidence type="ECO:0000256" key="2">
    <source>
        <dbReference type="SAM" id="MobiDB-lite"/>
    </source>
</evidence>
<feature type="compositionally biased region" description="Polar residues" evidence="2">
    <location>
        <begin position="1"/>
        <end position="15"/>
    </location>
</feature>
<evidence type="ECO:0000256" key="1">
    <source>
        <dbReference type="SAM" id="Coils"/>
    </source>
</evidence>
<feature type="region of interest" description="Disordered" evidence="2">
    <location>
        <begin position="1"/>
        <end position="32"/>
    </location>
</feature>
<gene>
    <name evidence="3" type="ORF">ADEAN_000884600</name>
</gene>
<feature type="compositionally biased region" description="Low complexity" evidence="2">
    <location>
        <begin position="292"/>
        <end position="301"/>
    </location>
</feature>
<accession>A0A7G2CQQ4</accession>
<proteinExistence type="predicted"/>
<dbReference type="Proteomes" id="UP000515908">
    <property type="component" value="Chromosome 20"/>
</dbReference>
<evidence type="ECO:0000313" key="4">
    <source>
        <dbReference type="Proteomes" id="UP000515908"/>
    </source>
</evidence>
<dbReference type="VEuPathDB" id="TriTrypDB:ADEAN_000884600"/>
<reference evidence="3 4" key="1">
    <citation type="submission" date="2020-08" db="EMBL/GenBank/DDBJ databases">
        <authorList>
            <person name="Newling K."/>
            <person name="Davey J."/>
            <person name="Forrester S."/>
        </authorList>
    </citation>
    <scope>NUCLEOTIDE SEQUENCE [LARGE SCALE GENOMIC DNA]</scope>
    <source>
        <strain evidence="4">Crithidia deanei Carvalho (ATCC PRA-265)</strain>
    </source>
</reference>